<comment type="caution">
    <text evidence="3">The sequence shown here is derived from an EMBL/GenBank/DDBJ whole genome shotgun (WGS) entry which is preliminary data.</text>
</comment>
<accession>A0AAW1YT27</accession>
<reference evidence="3 4" key="1">
    <citation type="submission" date="2024-05" db="EMBL/GenBank/DDBJ databases">
        <title>A high-quality chromosomal-level genome assembly of Topmouth culter (Culter alburnus).</title>
        <authorList>
            <person name="Zhao H."/>
        </authorList>
    </citation>
    <scope>NUCLEOTIDE SEQUENCE [LARGE SCALE GENOMIC DNA]</scope>
    <source>
        <strain evidence="3">CATC2023</strain>
        <tissue evidence="3">Muscle</tissue>
    </source>
</reference>
<protein>
    <submittedName>
        <fullName evidence="3">Uncharacterized protein</fullName>
    </submittedName>
</protein>
<feature type="transmembrane region" description="Helical" evidence="1">
    <location>
        <begin position="131"/>
        <end position="151"/>
    </location>
</feature>
<feature type="transmembrane region" description="Helical" evidence="1">
    <location>
        <begin position="100"/>
        <end position="119"/>
    </location>
</feature>
<organism evidence="3 4">
    <name type="scientific">Culter alburnus</name>
    <name type="common">Topmouth culter</name>
    <dbReference type="NCBI Taxonomy" id="194366"/>
    <lineage>
        <taxon>Eukaryota</taxon>
        <taxon>Metazoa</taxon>
        <taxon>Chordata</taxon>
        <taxon>Craniata</taxon>
        <taxon>Vertebrata</taxon>
        <taxon>Euteleostomi</taxon>
        <taxon>Actinopterygii</taxon>
        <taxon>Neopterygii</taxon>
        <taxon>Teleostei</taxon>
        <taxon>Ostariophysi</taxon>
        <taxon>Cypriniformes</taxon>
        <taxon>Xenocyprididae</taxon>
        <taxon>Xenocypridinae</taxon>
        <taxon>Culter</taxon>
    </lineage>
</organism>
<gene>
    <name evidence="3" type="ORF">ABG768_017761</name>
</gene>
<keyword evidence="1" id="KW-0472">Membrane</keyword>
<feature type="signal peptide" evidence="2">
    <location>
        <begin position="1"/>
        <end position="23"/>
    </location>
</feature>
<keyword evidence="2" id="KW-0732">Signal</keyword>
<feature type="transmembrane region" description="Helical" evidence="1">
    <location>
        <begin position="218"/>
        <end position="239"/>
    </location>
</feature>
<evidence type="ECO:0000313" key="4">
    <source>
        <dbReference type="Proteomes" id="UP001479290"/>
    </source>
</evidence>
<feature type="chain" id="PRO_5044025062" evidence="2">
    <location>
        <begin position="24"/>
        <end position="252"/>
    </location>
</feature>
<keyword evidence="1" id="KW-1133">Transmembrane helix</keyword>
<keyword evidence="1" id="KW-0812">Transmembrane</keyword>
<dbReference type="Proteomes" id="UP001479290">
    <property type="component" value="Unassembled WGS sequence"/>
</dbReference>
<evidence type="ECO:0000256" key="1">
    <source>
        <dbReference type="SAM" id="Phobius"/>
    </source>
</evidence>
<proteinExistence type="predicted"/>
<feature type="transmembrane region" description="Helical" evidence="1">
    <location>
        <begin position="157"/>
        <end position="177"/>
    </location>
</feature>
<evidence type="ECO:0000313" key="3">
    <source>
        <dbReference type="EMBL" id="KAK9951887.1"/>
    </source>
</evidence>
<sequence>MKLTKTKPNWLLTLILTFHIISAQIEGSVCVFYQRNRSSKIDSCHQILIVGIRGDSRFSAADILSGRTDGGQEDREIVKTPVITDEGRRMILINYFSHDFPLILGSALVLGTLISIRSWSGQACHARDSPVFALGSFLFCAVGATLSMGFVNVFALLGMNMTIMLLISGLTMAYWHLKSETLHNVIDLSVLTLFFSCGCVLIGSVFLILGLMMSFLKVLIESLVSSYLFYVALLLIVMWRRQTASVQVTNRD</sequence>
<feature type="transmembrane region" description="Helical" evidence="1">
    <location>
        <begin position="189"/>
        <end position="212"/>
    </location>
</feature>
<evidence type="ECO:0000256" key="2">
    <source>
        <dbReference type="SAM" id="SignalP"/>
    </source>
</evidence>
<name>A0AAW1YT27_CULAL</name>
<dbReference type="EMBL" id="JAWDJR010000024">
    <property type="protein sequence ID" value="KAK9951887.1"/>
    <property type="molecule type" value="Genomic_DNA"/>
</dbReference>
<dbReference type="AlphaFoldDB" id="A0AAW1YT27"/>
<keyword evidence="4" id="KW-1185">Reference proteome</keyword>